<name>A0A7R9MUM2_9ACAR</name>
<accession>A0A7R9MUM2</accession>
<evidence type="ECO:0000313" key="2">
    <source>
        <dbReference type="Proteomes" id="UP000728032"/>
    </source>
</evidence>
<proteinExistence type="predicted"/>
<dbReference type="EMBL" id="CAJPVJ010051319">
    <property type="protein sequence ID" value="CAG2183149.1"/>
    <property type="molecule type" value="Genomic_DNA"/>
</dbReference>
<organism evidence="1">
    <name type="scientific">Oppiella nova</name>
    <dbReference type="NCBI Taxonomy" id="334625"/>
    <lineage>
        <taxon>Eukaryota</taxon>
        <taxon>Metazoa</taxon>
        <taxon>Ecdysozoa</taxon>
        <taxon>Arthropoda</taxon>
        <taxon>Chelicerata</taxon>
        <taxon>Arachnida</taxon>
        <taxon>Acari</taxon>
        <taxon>Acariformes</taxon>
        <taxon>Sarcoptiformes</taxon>
        <taxon>Oribatida</taxon>
        <taxon>Brachypylina</taxon>
        <taxon>Oppioidea</taxon>
        <taxon>Oppiidae</taxon>
        <taxon>Oppiella</taxon>
    </lineage>
</organism>
<reference evidence="1" key="1">
    <citation type="submission" date="2020-11" db="EMBL/GenBank/DDBJ databases">
        <authorList>
            <person name="Tran Van P."/>
        </authorList>
    </citation>
    <scope>NUCLEOTIDE SEQUENCE</scope>
</reference>
<keyword evidence="2" id="KW-1185">Reference proteome</keyword>
<protein>
    <submittedName>
        <fullName evidence="1">Uncharacterized protein</fullName>
    </submittedName>
</protein>
<gene>
    <name evidence="1" type="ORF">ONB1V03_LOCUS22570</name>
</gene>
<dbReference type="Proteomes" id="UP000728032">
    <property type="component" value="Unassembled WGS sequence"/>
</dbReference>
<sequence length="81" mass="9770">MPRGKSLNHRLKRFRLTFKCFRTANLSLSPNMSYYLRHSYDHSLSLNTIYAKYRHKEIHFHNRLSVKTMTMSVILAFQTTY</sequence>
<dbReference type="EMBL" id="OC966144">
    <property type="protein sequence ID" value="CAD7666018.1"/>
    <property type="molecule type" value="Genomic_DNA"/>
</dbReference>
<evidence type="ECO:0000313" key="1">
    <source>
        <dbReference type="EMBL" id="CAD7666018.1"/>
    </source>
</evidence>
<dbReference type="AlphaFoldDB" id="A0A7R9MUM2"/>